<evidence type="ECO:0000313" key="3">
    <source>
        <dbReference type="WBParaSite" id="HCON_00188440-00001"/>
    </source>
</evidence>
<protein>
    <submittedName>
        <fullName evidence="3">Tub domain-containing protein</fullName>
    </submittedName>
</protein>
<feature type="region of interest" description="Disordered" evidence="1">
    <location>
        <begin position="1"/>
        <end position="80"/>
    </location>
</feature>
<dbReference type="Proteomes" id="UP000025227">
    <property type="component" value="Unplaced"/>
</dbReference>
<keyword evidence="2" id="KW-1185">Reference proteome</keyword>
<dbReference type="AlphaFoldDB" id="A0A7I4Z565"/>
<organism evidence="2 3">
    <name type="scientific">Haemonchus contortus</name>
    <name type="common">Barber pole worm</name>
    <dbReference type="NCBI Taxonomy" id="6289"/>
    <lineage>
        <taxon>Eukaryota</taxon>
        <taxon>Metazoa</taxon>
        <taxon>Ecdysozoa</taxon>
        <taxon>Nematoda</taxon>
        <taxon>Chromadorea</taxon>
        <taxon>Rhabditida</taxon>
        <taxon>Rhabditina</taxon>
        <taxon>Rhabditomorpha</taxon>
        <taxon>Strongyloidea</taxon>
        <taxon>Trichostrongylidae</taxon>
        <taxon>Haemonchus</taxon>
    </lineage>
</organism>
<sequence length="135" mass="15302">PFQKKHGSLRWSHSSKVIQPGIMAQTPAIGASYPSRKRRGNMLEWEQENDEMSKPSSSVERTNDDSKQYSSGNEKLNRKTKTALTAMTNRNGSSEPTLKSKIRRFFKVPPYYLTIRSSEVHKLCTFVRAPGNIGN</sequence>
<evidence type="ECO:0000313" key="2">
    <source>
        <dbReference type="Proteomes" id="UP000025227"/>
    </source>
</evidence>
<dbReference type="WBParaSite" id="HCON_00188440-00001">
    <property type="protein sequence ID" value="HCON_00188440-00001"/>
    <property type="gene ID" value="HCON_00188440"/>
</dbReference>
<evidence type="ECO:0000256" key="1">
    <source>
        <dbReference type="SAM" id="MobiDB-lite"/>
    </source>
</evidence>
<reference evidence="3" key="1">
    <citation type="submission" date="2020-12" db="UniProtKB">
        <authorList>
            <consortium name="WormBaseParasite"/>
        </authorList>
    </citation>
    <scope>IDENTIFICATION</scope>
    <source>
        <strain evidence="3">MHco3</strain>
    </source>
</reference>
<accession>A0A7I4Z565</accession>
<proteinExistence type="predicted"/>
<name>A0A7I4Z565_HAECO</name>